<name>A0A9P0G747_9CUCU</name>
<dbReference type="Proteomes" id="UP001153636">
    <property type="component" value="Chromosome 17"/>
</dbReference>
<dbReference type="Pfam" id="PF08016">
    <property type="entry name" value="PKD_channel"/>
    <property type="match status" value="1"/>
</dbReference>
<evidence type="ECO:0000259" key="10">
    <source>
        <dbReference type="Pfam" id="PF08016"/>
    </source>
</evidence>
<dbReference type="InterPro" id="IPR046791">
    <property type="entry name" value="Polycystin_dom"/>
</dbReference>
<feature type="domain" description="Polycystin cation channel PKD1/PKD2" evidence="10">
    <location>
        <begin position="298"/>
        <end position="427"/>
    </location>
</feature>
<dbReference type="PANTHER" id="PTHR10877:SF183">
    <property type="entry name" value="AT14535P-RELATED"/>
    <property type="match status" value="1"/>
</dbReference>
<keyword evidence="6" id="KW-0325">Glycoprotein</keyword>
<keyword evidence="4 9" id="KW-1133">Transmembrane helix</keyword>
<organism evidence="12 13">
    <name type="scientific">Psylliodes chrysocephalus</name>
    <dbReference type="NCBI Taxonomy" id="3402493"/>
    <lineage>
        <taxon>Eukaryota</taxon>
        <taxon>Metazoa</taxon>
        <taxon>Ecdysozoa</taxon>
        <taxon>Arthropoda</taxon>
        <taxon>Hexapoda</taxon>
        <taxon>Insecta</taxon>
        <taxon>Pterygota</taxon>
        <taxon>Neoptera</taxon>
        <taxon>Endopterygota</taxon>
        <taxon>Coleoptera</taxon>
        <taxon>Polyphaga</taxon>
        <taxon>Cucujiformia</taxon>
        <taxon>Chrysomeloidea</taxon>
        <taxon>Chrysomelidae</taxon>
        <taxon>Galerucinae</taxon>
        <taxon>Alticini</taxon>
        <taxon>Psylliodes</taxon>
    </lineage>
</organism>
<evidence type="ECO:0000256" key="4">
    <source>
        <dbReference type="ARBA" id="ARBA00022989"/>
    </source>
</evidence>
<evidence type="ECO:0000259" key="11">
    <source>
        <dbReference type="Pfam" id="PF20519"/>
    </source>
</evidence>
<protein>
    <submittedName>
        <fullName evidence="12">Uncharacterized protein</fullName>
    </submittedName>
</protein>
<dbReference type="SUPFAM" id="SSF81324">
    <property type="entry name" value="Voltage-gated potassium channels"/>
    <property type="match status" value="1"/>
</dbReference>
<feature type="region of interest" description="Disordered" evidence="8">
    <location>
        <begin position="1"/>
        <end position="20"/>
    </location>
</feature>
<feature type="compositionally biased region" description="Basic and acidic residues" evidence="8">
    <location>
        <begin position="7"/>
        <end position="18"/>
    </location>
</feature>
<dbReference type="EMBL" id="OV651829">
    <property type="protein sequence ID" value="CAH1104599.1"/>
    <property type="molecule type" value="Genomic_DNA"/>
</dbReference>
<evidence type="ECO:0000313" key="13">
    <source>
        <dbReference type="Proteomes" id="UP001153636"/>
    </source>
</evidence>
<dbReference type="GO" id="GO:0050982">
    <property type="term" value="P:detection of mechanical stimulus"/>
    <property type="evidence" value="ECO:0007669"/>
    <property type="project" value="TreeGrafter"/>
</dbReference>
<dbReference type="GO" id="GO:0016020">
    <property type="term" value="C:membrane"/>
    <property type="evidence" value="ECO:0007669"/>
    <property type="project" value="UniProtKB-SubCell"/>
</dbReference>
<accession>A0A9P0G747</accession>
<dbReference type="AlphaFoldDB" id="A0A9P0G747"/>
<sequence length="594" mass="69343">MADDASDDKNEIKDEEKVVKHRKENKAKNKKTFWVTKSIAEELGREAVLRRTLIEFVIYVVFLIFSTLYIIGINTTSVYYLTKALKQQFVEQEFETLNGVGISFGDIKTAVDVWFYLENHLSNSLFWESTYDPRPGVENAMNILHENKVLGVPRLRQVKVRNDSCIIHSYFRRLFLTCFDSFSSSSEDVEPFGPRNKTAWVYSSSKQTKSLPYRGEISTYNGGGYYVNLSRNKSKTIQLIQDLKDNLWITRGTRAILIDFNVYNGNLNLFGICKLIFEFPTLGGVIPSAKVHTVRLLRFHTTFDWFILACQCSCYFFIIFYLFEELREMIYFKFAYLFKFWNYIDLLIITLFVVALILSILLILQVPDALNEIRNFPDEYGNLEYVTEIYKKHNDVVAIALYLIYLKAFKFLNFNKTMSQLNDTLSNNMFLAIISDTYADVKTEIAVAPNEMHMLEYIQKHFGRILRKMGCGKFLPKQSDIKSEINANVRDIRDVLKKCGYSDLEIEMFFARYNISPLAEMHVKDSDKLLAELKNILNHDTSKDNNFVNLKDFISQQERLKDIEKTIGQLVRHLKEILMKLETMENVTKKKKHV</sequence>
<dbReference type="InterPro" id="IPR003915">
    <property type="entry name" value="PKD_2"/>
</dbReference>
<feature type="transmembrane region" description="Helical" evidence="9">
    <location>
        <begin position="56"/>
        <end position="81"/>
    </location>
</feature>
<dbReference type="InterPro" id="IPR013122">
    <property type="entry name" value="PKD1_2_channel"/>
</dbReference>
<feature type="domain" description="Polycystin" evidence="11">
    <location>
        <begin position="105"/>
        <end position="297"/>
    </location>
</feature>
<evidence type="ECO:0000256" key="6">
    <source>
        <dbReference type="ARBA" id="ARBA00023180"/>
    </source>
</evidence>
<comment type="similarity">
    <text evidence="2">Belongs to the polycystin family.</text>
</comment>
<gene>
    <name evidence="12" type="ORF">PSYICH_LOCUS5457</name>
</gene>
<keyword evidence="13" id="KW-1185">Reference proteome</keyword>
<evidence type="ECO:0000313" key="12">
    <source>
        <dbReference type="EMBL" id="CAH1104599.1"/>
    </source>
</evidence>
<dbReference type="InterPro" id="IPR051223">
    <property type="entry name" value="Polycystin"/>
</dbReference>
<dbReference type="PANTHER" id="PTHR10877">
    <property type="entry name" value="POLYCYSTIN FAMILY MEMBER"/>
    <property type="match status" value="1"/>
</dbReference>
<feature type="transmembrane region" description="Helical" evidence="9">
    <location>
        <begin position="343"/>
        <end position="364"/>
    </location>
</feature>
<feature type="transmembrane region" description="Helical" evidence="9">
    <location>
        <begin position="305"/>
        <end position="323"/>
    </location>
</feature>
<comment type="subcellular location">
    <subcellularLocation>
        <location evidence="1">Membrane</location>
        <topology evidence="1">Multi-pass membrane protein</topology>
    </subcellularLocation>
</comment>
<evidence type="ECO:0000256" key="8">
    <source>
        <dbReference type="SAM" id="MobiDB-lite"/>
    </source>
</evidence>
<keyword evidence="5 9" id="KW-0472">Membrane</keyword>
<evidence type="ECO:0000256" key="9">
    <source>
        <dbReference type="SAM" id="Phobius"/>
    </source>
</evidence>
<dbReference type="GO" id="GO:0005509">
    <property type="term" value="F:calcium ion binding"/>
    <property type="evidence" value="ECO:0007669"/>
    <property type="project" value="InterPro"/>
</dbReference>
<proteinExistence type="inferred from homology"/>
<dbReference type="PRINTS" id="PR01433">
    <property type="entry name" value="POLYCYSTIN2"/>
</dbReference>
<dbReference type="Pfam" id="PF20519">
    <property type="entry name" value="Polycystin_dom"/>
    <property type="match status" value="1"/>
</dbReference>
<evidence type="ECO:0000256" key="7">
    <source>
        <dbReference type="PIRSR" id="PIRSR603915-2"/>
    </source>
</evidence>
<evidence type="ECO:0000256" key="3">
    <source>
        <dbReference type="ARBA" id="ARBA00022692"/>
    </source>
</evidence>
<evidence type="ECO:0000256" key="2">
    <source>
        <dbReference type="ARBA" id="ARBA00007200"/>
    </source>
</evidence>
<dbReference type="GO" id="GO:0005262">
    <property type="term" value="F:calcium channel activity"/>
    <property type="evidence" value="ECO:0007669"/>
    <property type="project" value="TreeGrafter"/>
</dbReference>
<keyword evidence="3 9" id="KW-0812">Transmembrane</keyword>
<feature type="disulfide bond" evidence="7">
    <location>
        <begin position="165"/>
        <end position="178"/>
    </location>
</feature>
<evidence type="ECO:0000256" key="5">
    <source>
        <dbReference type="ARBA" id="ARBA00023136"/>
    </source>
</evidence>
<dbReference type="OrthoDB" id="444119at2759"/>
<evidence type="ECO:0000256" key="1">
    <source>
        <dbReference type="ARBA" id="ARBA00004141"/>
    </source>
</evidence>
<reference evidence="12" key="1">
    <citation type="submission" date="2022-01" db="EMBL/GenBank/DDBJ databases">
        <authorList>
            <person name="King R."/>
        </authorList>
    </citation>
    <scope>NUCLEOTIDE SEQUENCE</scope>
</reference>